<organism evidence="8 9">
    <name type="scientific">Crotalaria pallida</name>
    <name type="common">Smooth rattlebox</name>
    <name type="synonym">Crotalaria striata</name>
    <dbReference type="NCBI Taxonomy" id="3830"/>
    <lineage>
        <taxon>Eukaryota</taxon>
        <taxon>Viridiplantae</taxon>
        <taxon>Streptophyta</taxon>
        <taxon>Embryophyta</taxon>
        <taxon>Tracheophyta</taxon>
        <taxon>Spermatophyta</taxon>
        <taxon>Magnoliopsida</taxon>
        <taxon>eudicotyledons</taxon>
        <taxon>Gunneridae</taxon>
        <taxon>Pentapetalae</taxon>
        <taxon>rosids</taxon>
        <taxon>fabids</taxon>
        <taxon>Fabales</taxon>
        <taxon>Fabaceae</taxon>
        <taxon>Papilionoideae</taxon>
        <taxon>50 kb inversion clade</taxon>
        <taxon>genistoids sensu lato</taxon>
        <taxon>core genistoids</taxon>
        <taxon>Crotalarieae</taxon>
        <taxon>Crotalaria</taxon>
    </lineage>
</organism>
<evidence type="ECO:0000256" key="6">
    <source>
        <dbReference type="ARBA" id="ARBA00023136"/>
    </source>
</evidence>
<gene>
    <name evidence="8" type="ORF">RIF29_37356</name>
</gene>
<proteinExistence type="inferred from homology"/>
<evidence type="ECO:0000256" key="3">
    <source>
        <dbReference type="ARBA" id="ARBA00022475"/>
    </source>
</evidence>
<comment type="caution">
    <text evidence="8">The sequence shown here is derived from an EMBL/GenBank/DDBJ whole genome shotgun (WGS) entry which is preliminary data.</text>
</comment>
<keyword evidence="3" id="KW-1003">Cell membrane</keyword>
<dbReference type="AlphaFoldDB" id="A0AAN9HV45"/>
<keyword evidence="5" id="KW-1133">Transmembrane helix</keyword>
<dbReference type="InterPro" id="IPR012552">
    <property type="entry name" value="DVL"/>
</dbReference>
<keyword evidence="9" id="KW-1185">Reference proteome</keyword>
<sequence>MGQCASRRTNNNNNNNNVGGFFCREGGSIDDSERQRCFAMMIKEHKSRFYIAKRCIVMLICWHKYG</sequence>
<evidence type="ECO:0000256" key="1">
    <source>
        <dbReference type="ARBA" id="ARBA00004162"/>
    </source>
</evidence>
<evidence type="ECO:0000256" key="4">
    <source>
        <dbReference type="ARBA" id="ARBA00022692"/>
    </source>
</evidence>
<name>A0AAN9HV45_CROPI</name>
<dbReference type="GO" id="GO:0008285">
    <property type="term" value="P:negative regulation of cell population proliferation"/>
    <property type="evidence" value="ECO:0007669"/>
    <property type="project" value="InterPro"/>
</dbReference>
<accession>A0AAN9HV45</accession>
<dbReference type="GO" id="GO:0005886">
    <property type="term" value="C:plasma membrane"/>
    <property type="evidence" value="ECO:0007669"/>
    <property type="project" value="UniProtKB-SubCell"/>
</dbReference>
<comment type="similarity">
    <text evidence="7">Belongs to the DVL/RTFL small polypeptides family.</text>
</comment>
<evidence type="ECO:0000256" key="7">
    <source>
        <dbReference type="ARBA" id="ARBA00024340"/>
    </source>
</evidence>
<dbReference type="InterPro" id="IPR051525">
    <property type="entry name" value="DVL_RTFL_regulatory"/>
</dbReference>
<dbReference type="Proteomes" id="UP001372338">
    <property type="component" value="Unassembled WGS sequence"/>
</dbReference>
<evidence type="ECO:0000313" key="8">
    <source>
        <dbReference type="EMBL" id="KAK7252997.1"/>
    </source>
</evidence>
<evidence type="ECO:0000256" key="2">
    <source>
        <dbReference type="ARBA" id="ARBA00022473"/>
    </source>
</evidence>
<keyword evidence="2" id="KW-0217">Developmental protein</keyword>
<protein>
    <submittedName>
        <fullName evidence="8">Uncharacterized protein</fullName>
    </submittedName>
</protein>
<dbReference type="EMBL" id="JAYWIO010000007">
    <property type="protein sequence ID" value="KAK7252997.1"/>
    <property type="molecule type" value="Genomic_DNA"/>
</dbReference>
<evidence type="ECO:0000256" key="5">
    <source>
        <dbReference type="ARBA" id="ARBA00022989"/>
    </source>
</evidence>
<dbReference type="GO" id="GO:0048367">
    <property type="term" value="P:shoot system development"/>
    <property type="evidence" value="ECO:0007669"/>
    <property type="project" value="UniProtKB-ARBA"/>
</dbReference>
<dbReference type="PANTHER" id="PTHR33102">
    <property type="entry name" value="DVL19-RELATED-RELATED"/>
    <property type="match status" value="1"/>
</dbReference>
<comment type="subcellular location">
    <subcellularLocation>
        <location evidence="1">Cell membrane</location>
        <topology evidence="1">Single-pass membrane protein</topology>
    </subcellularLocation>
</comment>
<reference evidence="8 9" key="1">
    <citation type="submission" date="2024-01" db="EMBL/GenBank/DDBJ databases">
        <title>The genomes of 5 underutilized Papilionoideae crops provide insights into root nodulation and disease resistanc.</title>
        <authorList>
            <person name="Yuan L."/>
        </authorList>
    </citation>
    <scope>NUCLEOTIDE SEQUENCE [LARGE SCALE GENOMIC DNA]</scope>
    <source>
        <strain evidence="8">ZHUSHIDOU_FW_LH</strain>
        <tissue evidence="8">Leaf</tissue>
    </source>
</reference>
<keyword evidence="6" id="KW-0472">Membrane</keyword>
<keyword evidence="4" id="KW-0812">Transmembrane</keyword>
<evidence type="ECO:0000313" key="9">
    <source>
        <dbReference type="Proteomes" id="UP001372338"/>
    </source>
</evidence>
<dbReference type="Pfam" id="PF08137">
    <property type="entry name" value="DVL"/>
    <property type="match status" value="1"/>
</dbReference>